<evidence type="ECO:0000313" key="3">
    <source>
        <dbReference type="Proteomes" id="UP000244855"/>
    </source>
</evidence>
<name>A0A2V1CY78_9PLEO</name>
<dbReference type="PANTHER" id="PTHR38791">
    <property type="entry name" value="ZN(II)2CYS6 TRANSCRIPTION FACTOR (EUROFUNG)-RELATED-RELATED"/>
    <property type="match status" value="1"/>
</dbReference>
<organism evidence="2 3">
    <name type="scientific">Periconia macrospinosa</name>
    <dbReference type="NCBI Taxonomy" id="97972"/>
    <lineage>
        <taxon>Eukaryota</taxon>
        <taxon>Fungi</taxon>
        <taxon>Dikarya</taxon>
        <taxon>Ascomycota</taxon>
        <taxon>Pezizomycotina</taxon>
        <taxon>Dothideomycetes</taxon>
        <taxon>Pleosporomycetidae</taxon>
        <taxon>Pleosporales</taxon>
        <taxon>Massarineae</taxon>
        <taxon>Periconiaceae</taxon>
        <taxon>Periconia</taxon>
    </lineage>
</organism>
<dbReference type="PANTHER" id="PTHR38791:SF12">
    <property type="entry name" value="TRANSCRIPTION FACTOR DOMAIN-CONTAINING PROTEIN-RELATED"/>
    <property type="match status" value="1"/>
</dbReference>
<protein>
    <recommendedName>
        <fullName evidence="4">Transcription factor domain-containing protein</fullName>
    </recommendedName>
</protein>
<dbReference type="Proteomes" id="UP000244855">
    <property type="component" value="Unassembled WGS sequence"/>
</dbReference>
<evidence type="ECO:0000313" key="2">
    <source>
        <dbReference type="EMBL" id="PVH90229.1"/>
    </source>
</evidence>
<dbReference type="AlphaFoldDB" id="A0A2V1CY78"/>
<proteinExistence type="predicted"/>
<dbReference type="STRING" id="97972.A0A2V1CY78"/>
<feature type="non-terminal residue" evidence="2">
    <location>
        <position position="1"/>
    </location>
</feature>
<accession>A0A2V1CY78</accession>
<dbReference type="OrthoDB" id="2991872at2759"/>
<dbReference type="EMBL" id="KZ806530">
    <property type="protein sequence ID" value="PVH90229.1"/>
    <property type="molecule type" value="Genomic_DNA"/>
</dbReference>
<reference evidence="2 3" key="1">
    <citation type="journal article" date="2018" name="Sci. Rep.">
        <title>Comparative genomics provides insights into the lifestyle and reveals functional heterogeneity of dark septate endophytic fungi.</title>
        <authorList>
            <person name="Knapp D.G."/>
            <person name="Nemeth J.B."/>
            <person name="Barry K."/>
            <person name="Hainaut M."/>
            <person name="Henrissat B."/>
            <person name="Johnson J."/>
            <person name="Kuo A."/>
            <person name="Lim J.H.P."/>
            <person name="Lipzen A."/>
            <person name="Nolan M."/>
            <person name="Ohm R.A."/>
            <person name="Tamas L."/>
            <person name="Grigoriev I.V."/>
            <person name="Spatafora J.W."/>
            <person name="Nagy L.G."/>
            <person name="Kovacs G.M."/>
        </authorList>
    </citation>
    <scope>NUCLEOTIDE SEQUENCE [LARGE SCALE GENOMIC DNA]</scope>
    <source>
        <strain evidence="2 3">DSE2036</strain>
    </source>
</reference>
<keyword evidence="3" id="KW-1185">Reference proteome</keyword>
<evidence type="ECO:0000256" key="1">
    <source>
        <dbReference type="SAM" id="MobiDB-lite"/>
    </source>
</evidence>
<gene>
    <name evidence="2" type="ORF">DM02DRAFT_61387</name>
</gene>
<dbReference type="InterPro" id="IPR053175">
    <property type="entry name" value="DHMBA_Reg_Transcription_Factor"/>
</dbReference>
<evidence type="ECO:0008006" key="4">
    <source>
        <dbReference type="Google" id="ProtNLM"/>
    </source>
</evidence>
<feature type="region of interest" description="Disordered" evidence="1">
    <location>
        <begin position="429"/>
        <end position="450"/>
    </location>
</feature>
<sequence length="529" mass="58833">LATVVDAVSYANFANRCNAPQAVQLAEECVTRSIKLLQATIAHKTLASSNDALCAVYLMGMFGVLLSPQVPTETYLAHSRGAKALLQLRSIDEFFIDRHSGRVCELIVWQLMIIALHHGITPLIPTADIVVMQKYVAAVSGSSSATLLLLVHREAELHARWHETKHSLDPPRSRADLCQFLQTALELDADFQLWESTVPSGWRYQMERNTAHARATYDPKWRDLFLGSRGSPQEIHTYSKLKRCWTWVFYRTTRILVLRDLLEILNWMFKLPPIDEFVNLHPHSPPSQSSKRTSIALDNASLQINHGFATTHLVNMVEKSTAAMFGIFNVSVYGKIDQDLVGMRGYQMTWPLGIIDAVLKLGFVPDSGALATPPHSNAPSPNLPKHSINTTMPSQATFITRDNPQISFHSQGSSIAPQANDSSRILSSAAQNYPSPSSSQISFPPSPKSKLHVFDTSPTHPFDYPTNLSSPEMAITKLARIDVAARREWLNRISYFVATEFGIKTAIAVPASEGFLEVCKKQVEELIAH</sequence>
<feature type="compositionally biased region" description="Low complexity" evidence="1">
    <location>
        <begin position="434"/>
        <end position="443"/>
    </location>
</feature>